<reference evidence="2 3" key="1">
    <citation type="submission" date="2015-09" db="EMBL/GenBank/DDBJ databases">
        <title>Draft genome sequence of Acidiplasma aeolicum DSM 18409.</title>
        <authorList>
            <person name="Hemp J."/>
        </authorList>
    </citation>
    <scope>NUCLEOTIDE SEQUENCE [LARGE SCALE GENOMIC DNA]</scope>
    <source>
        <strain evidence="2 3">V</strain>
    </source>
</reference>
<dbReference type="RefSeq" id="WP_048102365.1">
    <property type="nucleotide sequence ID" value="NZ_LJCQ01000277.1"/>
</dbReference>
<protein>
    <recommendedName>
        <fullName evidence="4">ABC-2 type transporter domain-containing protein</fullName>
    </recommendedName>
</protein>
<keyword evidence="1" id="KW-0812">Transmembrane</keyword>
<feature type="transmembrane region" description="Helical" evidence="1">
    <location>
        <begin position="133"/>
        <end position="157"/>
    </location>
</feature>
<organism evidence="2 3">
    <name type="scientific">Acidiplasma aeolicum</name>
    <dbReference type="NCBI Taxonomy" id="507754"/>
    <lineage>
        <taxon>Archaea</taxon>
        <taxon>Methanobacteriati</taxon>
        <taxon>Thermoplasmatota</taxon>
        <taxon>Thermoplasmata</taxon>
        <taxon>Thermoplasmatales</taxon>
        <taxon>Ferroplasmaceae</taxon>
        <taxon>Acidiplasma</taxon>
    </lineage>
</organism>
<feature type="transmembrane region" description="Helical" evidence="1">
    <location>
        <begin position="225"/>
        <end position="248"/>
    </location>
</feature>
<feature type="transmembrane region" description="Helical" evidence="1">
    <location>
        <begin position="94"/>
        <end position="121"/>
    </location>
</feature>
<sequence length="268" mass="30837">MISTLYKIGIISYFKNRNSLFWSFGFVLVWILIYAYGFPAPSGTYLKYTESTYISFILLFGISVSMASVVFYTVSMNLSIPYITRFDRVKSYEVSFSNILSSLTFSMVVGIFAIIFSLLIFRLRFSSVYIKNIYMLIFILIVISLFFTLLGLLFSYLLSLLNQVGSLKFISQIPMILTFILVLGLQIFRKPGPDLIYYSPFNAMFSIIIYSLTGKAGINYYHSGLNTNLLLISTLIWILSMVILVYVLEKLYETSGKRNQYTLEDIFK</sequence>
<evidence type="ECO:0000256" key="1">
    <source>
        <dbReference type="SAM" id="Phobius"/>
    </source>
</evidence>
<dbReference type="GeneID" id="84221270"/>
<feature type="transmembrane region" description="Helical" evidence="1">
    <location>
        <begin position="52"/>
        <end position="74"/>
    </location>
</feature>
<dbReference type="EMBL" id="LJCQ01000277">
    <property type="protein sequence ID" value="KPV46231.1"/>
    <property type="molecule type" value="Genomic_DNA"/>
</dbReference>
<feature type="transmembrane region" description="Helical" evidence="1">
    <location>
        <begin position="20"/>
        <end position="40"/>
    </location>
</feature>
<keyword evidence="1" id="KW-1133">Transmembrane helix</keyword>
<gene>
    <name evidence="2" type="ORF">SE19_06440</name>
</gene>
<name>A0A0P9ER94_9ARCH</name>
<comment type="caution">
    <text evidence="2">The sequence shown here is derived from an EMBL/GenBank/DDBJ whole genome shotgun (WGS) entry which is preliminary data.</text>
</comment>
<evidence type="ECO:0000313" key="3">
    <source>
        <dbReference type="Proteomes" id="UP000050515"/>
    </source>
</evidence>
<dbReference type="PATRIC" id="fig|507754.4.peg.1951"/>
<evidence type="ECO:0000313" key="2">
    <source>
        <dbReference type="EMBL" id="KPV46231.1"/>
    </source>
</evidence>
<dbReference type="Proteomes" id="UP000050515">
    <property type="component" value="Unassembled WGS sequence"/>
</dbReference>
<feature type="transmembrane region" description="Helical" evidence="1">
    <location>
        <begin position="195"/>
        <end position="213"/>
    </location>
</feature>
<dbReference type="AlphaFoldDB" id="A0A0P9ER94"/>
<accession>A0A0P9ER94</accession>
<feature type="transmembrane region" description="Helical" evidence="1">
    <location>
        <begin position="169"/>
        <end position="188"/>
    </location>
</feature>
<keyword evidence="1" id="KW-0472">Membrane</keyword>
<proteinExistence type="predicted"/>
<evidence type="ECO:0008006" key="4">
    <source>
        <dbReference type="Google" id="ProtNLM"/>
    </source>
</evidence>